<dbReference type="Proteomes" id="UP000754710">
    <property type="component" value="Unassembled WGS sequence"/>
</dbReference>
<dbReference type="SUPFAM" id="SSF56059">
    <property type="entry name" value="Glutathione synthetase ATP-binding domain-like"/>
    <property type="match status" value="1"/>
</dbReference>
<accession>A0ABS7RKA5</accession>
<evidence type="ECO:0000313" key="3">
    <source>
        <dbReference type="EMBL" id="MBY9075484.1"/>
    </source>
</evidence>
<dbReference type="Gene3D" id="3.30.470.20">
    <property type="entry name" value="ATP-grasp fold, B domain"/>
    <property type="match status" value="1"/>
</dbReference>
<evidence type="ECO:0000256" key="1">
    <source>
        <dbReference type="PROSITE-ProRule" id="PRU00409"/>
    </source>
</evidence>
<keyword evidence="4" id="KW-1185">Reference proteome</keyword>
<dbReference type="RefSeq" id="WP_221025224.1">
    <property type="nucleotide sequence ID" value="NZ_JAIEZQ010000002.1"/>
</dbReference>
<dbReference type="EMBL" id="JAIEZQ010000002">
    <property type="protein sequence ID" value="MBY9075484.1"/>
    <property type="molecule type" value="Genomic_DNA"/>
</dbReference>
<dbReference type="Pfam" id="PF08443">
    <property type="entry name" value="RimK"/>
    <property type="match status" value="1"/>
</dbReference>
<reference evidence="3 4" key="1">
    <citation type="submission" date="2021-08" db="EMBL/GenBank/DDBJ databases">
        <title>Nocardioides bacterium WL0053 sp. nov., isolated from the sediment.</title>
        <authorList>
            <person name="Wang L."/>
            <person name="Zhang D."/>
            <person name="Zhang A."/>
        </authorList>
    </citation>
    <scope>NUCLEOTIDE SEQUENCE [LARGE SCALE GENOMIC DNA]</scope>
    <source>
        <strain evidence="3 4">WL0053</strain>
    </source>
</reference>
<proteinExistence type="predicted"/>
<comment type="caution">
    <text evidence="3">The sequence shown here is derived from an EMBL/GenBank/DDBJ whole genome shotgun (WGS) entry which is preliminary data.</text>
</comment>
<dbReference type="Gene3D" id="3.40.50.20">
    <property type="match status" value="1"/>
</dbReference>
<dbReference type="PANTHER" id="PTHR21621">
    <property type="entry name" value="RIBOSOMAL PROTEIN S6 MODIFICATION PROTEIN"/>
    <property type="match status" value="1"/>
</dbReference>
<dbReference type="PROSITE" id="PS50975">
    <property type="entry name" value="ATP_GRASP"/>
    <property type="match status" value="1"/>
</dbReference>
<dbReference type="InterPro" id="IPR011761">
    <property type="entry name" value="ATP-grasp"/>
</dbReference>
<evidence type="ECO:0000313" key="4">
    <source>
        <dbReference type="Proteomes" id="UP000754710"/>
    </source>
</evidence>
<dbReference type="PANTHER" id="PTHR21621:SF0">
    <property type="entry name" value="BETA-CITRYLGLUTAMATE SYNTHASE B-RELATED"/>
    <property type="match status" value="1"/>
</dbReference>
<name>A0ABS7RKA5_9ACTN</name>
<organism evidence="3 4">
    <name type="scientific">Nocardioides jiangsuensis</name>
    <dbReference type="NCBI Taxonomy" id="2866161"/>
    <lineage>
        <taxon>Bacteria</taxon>
        <taxon>Bacillati</taxon>
        <taxon>Actinomycetota</taxon>
        <taxon>Actinomycetes</taxon>
        <taxon>Propionibacteriales</taxon>
        <taxon>Nocardioidaceae</taxon>
        <taxon>Nocardioides</taxon>
    </lineage>
</organism>
<keyword evidence="1" id="KW-0547">Nucleotide-binding</keyword>
<dbReference type="InterPro" id="IPR013651">
    <property type="entry name" value="ATP-grasp_RimK-type"/>
</dbReference>
<protein>
    <recommendedName>
        <fullName evidence="2">ATP-grasp domain-containing protein</fullName>
    </recommendedName>
</protein>
<keyword evidence="1" id="KW-0067">ATP-binding</keyword>
<feature type="domain" description="ATP-grasp" evidence="2">
    <location>
        <begin position="76"/>
        <end position="122"/>
    </location>
</feature>
<evidence type="ECO:0000259" key="2">
    <source>
        <dbReference type="PROSITE" id="PS50975"/>
    </source>
</evidence>
<sequence>MSDVIARLKAEGSDVRVHVGRVDAPLPDRLADADAVVLRGVRRSTLMTVAELEAQGLRCCNSARSTLLTMDRGAVQQRLADAGLPVPHATTVPDADQARAWAAGHPVAVKVSKFDVGDGNGVARWDDPDTMQPPAAPGPYLVQHWVPSAGVDRKLYVIGTKVGGLLKPWSQARRRPGTVFYPPAQLREIAVAVGRALQLQIYGVDVVEGVDGPVVVDVNAFPSCNGLPGAATAIADTLLTYAAAGT</sequence>
<gene>
    <name evidence="3" type="ORF">K1X13_11695</name>
</gene>